<dbReference type="Proteomes" id="UP000019254">
    <property type="component" value="Unassembled WGS sequence"/>
</dbReference>
<dbReference type="STRING" id="1265820.PCORN_10507"/>
<accession>W7BS57</accession>
<proteinExistence type="predicted"/>
<comment type="caution">
    <text evidence="1">The sequence shown here is derived from an EMBL/GenBank/DDBJ whole genome shotgun (WGS) entry which is preliminary data.</text>
</comment>
<name>W7BS57_9LIST</name>
<protein>
    <submittedName>
        <fullName evidence="1">Uncharacterized protein</fullName>
    </submittedName>
</protein>
<evidence type="ECO:0000313" key="2">
    <source>
        <dbReference type="Proteomes" id="UP000019254"/>
    </source>
</evidence>
<keyword evidence="2" id="KW-1185">Reference proteome</keyword>
<reference evidence="1 2" key="1">
    <citation type="journal article" date="2014" name="Int. J. Syst. Evol. Microbiol.">
        <title>Listeria floridensis sp. nov., Listeria aquatica sp. nov., Listeria cornellensis sp. nov., Listeria riparia sp. nov. and Listeria grandensis sp. nov., from agricultural and natural environments.</title>
        <authorList>
            <person name="den Bakker H.C."/>
            <person name="Warchocki S."/>
            <person name="Wright E.M."/>
            <person name="Allred A.F."/>
            <person name="Ahlstrom C."/>
            <person name="Manuel C.S."/>
            <person name="Stasiewicz M.J."/>
            <person name="Burrell A."/>
            <person name="Roof S."/>
            <person name="Strawn L."/>
            <person name="Fortes E.D."/>
            <person name="Nightingale K.K."/>
            <person name="Kephart D."/>
            <person name="Wiedmann M."/>
        </authorList>
    </citation>
    <scope>NUCLEOTIDE SEQUENCE [LARGE SCALE GENOMIC DNA]</scope>
    <source>
        <strain evidence="2">FSL F6-969</strain>
    </source>
</reference>
<dbReference type="EMBL" id="AODE01000019">
    <property type="protein sequence ID" value="EUJ29584.1"/>
    <property type="molecule type" value="Genomic_DNA"/>
</dbReference>
<organism evidence="1 2">
    <name type="scientific">Listeria cornellensis FSL F6-0969</name>
    <dbReference type="NCBI Taxonomy" id="1265820"/>
    <lineage>
        <taxon>Bacteria</taxon>
        <taxon>Bacillati</taxon>
        <taxon>Bacillota</taxon>
        <taxon>Bacilli</taxon>
        <taxon>Bacillales</taxon>
        <taxon>Listeriaceae</taxon>
        <taxon>Listeria</taxon>
    </lineage>
</organism>
<gene>
    <name evidence="1" type="ORF">PCORN_10507</name>
</gene>
<dbReference type="PATRIC" id="fig|1265820.5.peg.2063"/>
<dbReference type="AlphaFoldDB" id="W7BS57"/>
<evidence type="ECO:0000313" key="1">
    <source>
        <dbReference type="EMBL" id="EUJ29584.1"/>
    </source>
</evidence>
<sequence length="60" mass="7098">MKTKIYRITVFFSSDEKHVDTLVINKKDGQWIVYTNGERAAKTSEKKYNSERFGMEHLNN</sequence>